<dbReference type="EMBL" id="UFQS01002348">
    <property type="protein sequence ID" value="SSX13830.1"/>
    <property type="molecule type" value="Genomic_DNA"/>
</dbReference>
<dbReference type="EMBL" id="UFQT01002348">
    <property type="protein sequence ID" value="SSX33250.1"/>
    <property type="molecule type" value="Genomic_DNA"/>
</dbReference>
<accession>A0A336MT21</accession>
<dbReference type="VEuPathDB" id="VectorBase:CSON006164"/>
<evidence type="ECO:0000313" key="2">
    <source>
        <dbReference type="EMBL" id="SSX33250.1"/>
    </source>
</evidence>
<gene>
    <name evidence="2" type="primary">CSON006164</name>
</gene>
<proteinExistence type="predicted"/>
<protein>
    <submittedName>
        <fullName evidence="2">CSON006164 protein</fullName>
    </submittedName>
</protein>
<evidence type="ECO:0000313" key="1">
    <source>
        <dbReference type="EMBL" id="SSX13830.1"/>
    </source>
</evidence>
<organism evidence="2">
    <name type="scientific">Culicoides sonorensis</name>
    <name type="common">Biting midge</name>
    <dbReference type="NCBI Taxonomy" id="179676"/>
    <lineage>
        <taxon>Eukaryota</taxon>
        <taxon>Metazoa</taxon>
        <taxon>Ecdysozoa</taxon>
        <taxon>Arthropoda</taxon>
        <taxon>Hexapoda</taxon>
        <taxon>Insecta</taxon>
        <taxon>Pterygota</taxon>
        <taxon>Neoptera</taxon>
        <taxon>Endopterygota</taxon>
        <taxon>Diptera</taxon>
        <taxon>Nematocera</taxon>
        <taxon>Chironomoidea</taxon>
        <taxon>Ceratopogonidae</taxon>
        <taxon>Ceratopogoninae</taxon>
        <taxon>Culicoides</taxon>
        <taxon>Monoculicoides</taxon>
    </lineage>
</organism>
<dbReference type="AlphaFoldDB" id="A0A336MT21"/>
<reference evidence="1" key="1">
    <citation type="submission" date="2018-04" db="EMBL/GenBank/DDBJ databases">
        <authorList>
            <person name="Go L.Y."/>
            <person name="Mitchell J.A."/>
        </authorList>
    </citation>
    <scope>NUCLEOTIDE SEQUENCE</scope>
    <source>
        <tissue evidence="1">Whole organism</tissue>
    </source>
</reference>
<reference evidence="2" key="2">
    <citation type="submission" date="2018-07" db="EMBL/GenBank/DDBJ databases">
        <authorList>
            <person name="Quirk P.G."/>
            <person name="Krulwich T.A."/>
        </authorList>
    </citation>
    <scope>NUCLEOTIDE SEQUENCE</scope>
</reference>
<name>A0A336MT21_CULSO</name>
<sequence length="59" mass="6717">MGFVTQQHSLILVSLKLKRKKQIKNSTTFLAIILDLDPFIKGLRDNVLDLRCELGHVVV</sequence>